<dbReference type="PROSITE" id="PS50030">
    <property type="entry name" value="UBA"/>
    <property type="match status" value="1"/>
</dbReference>
<feature type="compositionally biased region" description="Basic and acidic residues" evidence="1">
    <location>
        <begin position="172"/>
        <end position="194"/>
    </location>
</feature>
<dbReference type="Proteomes" id="UP000279236">
    <property type="component" value="Unassembled WGS sequence"/>
</dbReference>
<dbReference type="PROSITE" id="PS51257">
    <property type="entry name" value="PROKAR_LIPOPROTEIN"/>
    <property type="match status" value="1"/>
</dbReference>
<dbReference type="GeneID" id="39587307"/>
<dbReference type="AlphaFoldDB" id="A0A427XHI9"/>
<dbReference type="EMBL" id="RSCE01000013">
    <property type="protein sequence ID" value="RSH78296.1"/>
    <property type="molecule type" value="Genomic_DNA"/>
</dbReference>
<feature type="domain" description="UBA" evidence="2">
    <location>
        <begin position="24"/>
        <end position="64"/>
    </location>
</feature>
<evidence type="ECO:0000256" key="1">
    <source>
        <dbReference type="SAM" id="MobiDB-lite"/>
    </source>
</evidence>
<keyword evidence="4" id="KW-1185">Reference proteome</keyword>
<feature type="region of interest" description="Disordered" evidence="1">
    <location>
        <begin position="309"/>
        <end position="341"/>
    </location>
</feature>
<evidence type="ECO:0000259" key="2">
    <source>
        <dbReference type="PROSITE" id="PS50030"/>
    </source>
</evidence>
<feature type="region of interest" description="Disordered" evidence="1">
    <location>
        <begin position="170"/>
        <end position="194"/>
    </location>
</feature>
<dbReference type="Gene3D" id="1.10.8.10">
    <property type="entry name" value="DNA helicase RuvA subunit, C-terminal domain"/>
    <property type="match status" value="1"/>
</dbReference>
<gene>
    <name evidence="3" type="ORF">EHS24_002764</name>
</gene>
<evidence type="ECO:0000313" key="4">
    <source>
        <dbReference type="Proteomes" id="UP000279236"/>
    </source>
</evidence>
<feature type="compositionally biased region" description="Polar residues" evidence="1">
    <location>
        <begin position="105"/>
        <end position="118"/>
    </location>
</feature>
<protein>
    <recommendedName>
        <fullName evidence="2">UBA domain-containing protein</fullName>
    </recommendedName>
</protein>
<sequence>MPSREPPPPLPSSSWWQRFTGPSQVSQTAVACLMSAGFARAPARRALARTSGDIGAAMKLLQTEGDGVDSKTDKTNAKSTKGKHKDTDTSKSAALPQLQKRKSQRWSSSALKRNTTILSKPPRREPSLDSEPLPTPRREAFEHVRRPGLEPIPEPWVLLEPELEPGLETQFESEHDTTSRHLASPERVHRPDPPKLELAVAPCQPLFYTERESEAAIDDWDSESCSSYCSTDTFGVRGAGSGSASVVATTIGTPTSSAGCQQDYRVHQRYASGVEVWVVEVAKWPGSHEGAADTACSGTTTATAWTARTSGNGLSGRSIRSNRSERSTKVPRSTVTGSTTTPNWATTVGSSTTAFASATPFVTEASAATTTTTKPSTVASAWLGEEPGCGSYRTQLYTDEMENDEDNGKDNILYW</sequence>
<reference evidence="3 4" key="1">
    <citation type="submission" date="2018-11" db="EMBL/GenBank/DDBJ databases">
        <title>Genome sequence of Apiotrichum porosum DSM 27194.</title>
        <authorList>
            <person name="Aliyu H."/>
            <person name="Gorte O."/>
            <person name="Ochsenreither K."/>
        </authorList>
    </citation>
    <scope>NUCLEOTIDE SEQUENCE [LARGE SCALE GENOMIC DNA]</scope>
    <source>
        <strain evidence="3 4">DSM 27194</strain>
    </source>
</reference>
<feature type="compositionally biased region" description="Basic and acidic residues" evidence="1">
    <location>
        <begin position="136"/>
        <end position="146"/>
    </location>
</feature>
<feature type="region of interest" description="Disordered" evidence="1">
    <location>
        <begin position="61"/>
        <end position="146"/>
    </location>
</feature>
<proteinExistence type="predicted"/>
<feature type="compositionally biased region" description="Polar residues" evidence="1">
    <location>
        <begin position="330"/>
        <end position="341"/>
    </location>
</feature>
<dbReference type="InterPro" id="IPR009060">
    <property type="entry name" value="UBA-like_sf"/>
</dbReference>
<dbReference type="SUPFAM" id="SSF46934">
    <property type="entry name" value="UBA-like"/>
    <property type="match status" value="1"/>
</dbReference>
<organism evidence="3 4">
    <name type="scientific">Apiotrichum porosum</name>
    <dbReference type="NCBI Taxonomy" id="105984"/>
    <lineage>
        <taxon>Eukaryota</taxon>
        <taxon>Fungi</taxon>
        <taxon>Dikarya</taxon>
        <taxon>Basidiomycota</taxon>
        <taxon>Agaricomycotina</taxon>
        <taxon>Tremellomycetes</taxon>
        <taxon>Trichosporonales</taxon>
        <taxon>Trichosporonaceae</taxon>
        <taxon>Apiotrichum</taxon>
    </lineage>
</organism>
<accession>A0A427XHI9</accession>
<comment type="caution">
    <text evidence="3">The sequence shown here is derived from an EMBL/GenBank/DDBJ whole genome shotgun (WGS) entry which is preliminary data.</text>
</comment>
<dbReference type="InterPro" id="IPR015940">
    <property type="entry name" value="UBA"/>
</dbReference>
<dbReference type="RefSeq" id="XP_028473443.1">
    <property type="nucleotide sequence ID" value="XM_028618487.1"/>
</dbReference>
<name>A0A427XHI9_9TREE</name>
<evidence type="ECO:0000313" key="3">
    <source>
        <dbReference type="EMBL" id="RSH78296.1"/>
    </source>
</evidence>